<proteinExistence type="predicted"/>
<dbReference type="PROSITE" id="PS50042">
    <property type="entry name" value="CNMP_BINDING_3"/>
    <property type="match status" value="1"/>
</dbReference>
<dbReference type="InterPro" id="IPR000595">
    <property type="entry name" value="cNMP-bd_dom"/>
</dbReference>
<evidence type="ECO:0000313" key="2">
    <source>
        <dbReference type="Proteomes" id="UP001652642"/>
    </source>
</evidence>
<dbReference type="GeneID" id="110088187"/>
<dbReference type="SUPFAM" id="SSF51206">
    <property type="entry name" value="cAMP-binding domain-like"/>
    <property type="match status" value="2"/>
</dbReference>
<dbReference type="PROSITE" id="PS00888">
    <property type="entry name" value="CNMP_BINDING_1"/>
    <property type="match status" value="1"/>
</dbReference>
<dbReference type="PANTHER" id="PTHR23011">
    <property type="entry name" value="CYCLIC NUCLEOTIDE-BINDING DOMAIN CONTAINING PROTEIN"/>
    <property type="match status" value="1"/>
</dbReference>
<evidence type="ECO:0000259" key="1">
    <source>
        <dbReference type="PROSITE" id="PS50042"/>
    </source>
</evidence>
<dbReference type="SMART" id="SM00100">
    <property type="entry name" value="cNMP"/>
    <property type="match status" value="1"/>
</dbReference>
<protein>
    <submittedName>
        <fullName evidence="3">Cyclic nucleotide-binding domain-containing protein 2</fullName>
    </submittedName>
</protein>
<name>A0ABM5FBM2_9SAUR</name>
<gene>
    <name evidence="3" type="primary">CNBD2</name>
</gene>
<organism evidence="2 3">
    <name type="scientific">Pogona vitticeps</name>
    <name type="common">central bearded dragon</name>
    <dbReference type="NCBI Taxonomy" id="103695"/>
    <lineage>
        <taxon>Eukaryota</taxon>
        <taxon>Metazoa</taxon>
        <taxon>Chordata</taxon>
        <taxon>Craniata</taxon>
        <taxon>Vertebrata</taxon>
        <taxon>Euteleostomi</taxon>
        <taxon>Lepidosauria</taxon>
        <taxon>Squamata</taxon>
        <taxon>Bifurcata</taxon>
        <taxon>Unidentata</taxon>
        <taxon>Episquamata</taxon>
        <taxon>Toxicofera</taxon>
        <taxon>Iguania</taxon>
        <taxon>Acrodonta</taxon>
        <taxon>Agamidae</taxon>
        <taxon>Amphibolurinae</taxon>
        <taxon>Pogona</taxon>
    </lineage>
</organism>
<reference evidence="3" key="2">
    <citation type="submission" date="2025-08" db="UniProtKB">
        <authorList>
            <consortium name="RefSeq"/>
        </authorList>
    </citation>
    <scope>IDENTIFICATION</scope>
</reference>
<dbReference type="Proteomes" id="UP001652642">
    <property type="component" value="Chromosome 1"/>
</dbReference>
<dbReference type="PANTHER" id="PTHR23011:SF43">
    <property type="entry name" value="CYCLIC NUCLEOTIDE-BINDING DOMAIN-CONTAINING PROTEIN 2"/>
    <property type="match status" value="1"/>
</dbReference>
<keyword evidence="2" id="KW-1185">Reference proteome</keyword>
<dbReference type="CDD" id="cd00038">
    <property type="entry name" value="CAP_ED"/>
    <property type="match status" value="1"/>
</dbReference>
<dbReference type="InterPro" id="IPR018490">
    <property type="entry name" value="cNMP-bd_dom_sf"/>
</dbReference>
<feature type="domain" description="Cyclic nucleotide-binding" evidence="1">
    <location>
        <begin position="163"/>
        <end position="265"/>
    </location>
</feature>
<reference evidence="2" key="1">
    <citation type="submission" date="2025-05" db="UniProtKB">
        <authorList>
            <consortium name="RefSeq"/>
        </authorList>
    </citation>
    <scope>NUCLEOTIDE SEQUENCE [LARGE SCALE GENOMIC DNA]</scope>
</reference>
<sequence length="652" mass="75606">MPKQPWRRRGPPVKLLLHPWLSESWSEEGRTVDSCLVEWRRWWESGLTSSCVSETDANSSPNSPLPCKTFRRLIVNIILLSRVCRCFRSGLKGFQGFQLIEKDIRGEFDEEKKGSQVVFERHEFTVSKDHFPFRAIQITKKPPAWRTDAEVRHLRNRLQHLESFQQYSPALQNLLAKVVRFEQFGRRRVIIKKGQWAVSFYFIYFGTVAVTDDEDGSSAFVDSAPTTIARGACFGEVALLQRIRRMATVVCMEETELLVVDRKDFFKYKLDKELQRELKSRYEFLRTVDLLETLPDSSVETIANICKAERFHYGQVIANDISDPSNIIFIAKGICEVLRLVDLSTCPSYHKWLSKQLCFPNRKLQTREKRRLAAEIACVDRFKSTMWNSYSGQKLNDLKEYYVRKAYDSFARESSDFTKSRKSVVIAVDTCERSPSSEQQQQQQQQEEDEEVVQKVVSGRAFEKKLTYSTSYGEMPSSVSAAVYIRVDELRKGEYITNLQDNRNMILVSQGAEIIRMKKEKIEEFSDDATLTKLNNLKIKYPSDDELCQVFLRQNSWEMFKKDLLNLVIQPKLSKMVHPPHPCPTEEIYSTWCMNQAGILDLSALRQKKEPPPEMCRYVPVYMGHAKETLPLIQPKLIHGINILRSNLDGAF</sequence>
<accession>A0ABM5FBM2</accession>
<dbReference type="InterPro" id="IPR014710">
    <property type="entry name" value="RmlC-like_jellyroll"/>
</dbReference>
<dbReference type="Gene3D" id="2.60.120.10">
    <property type="entry name" value="Jelly Rolls"/>
    <property type="match status" value="2"/>
</dbReference>
<evidence type="ECO:0000313" key="3">
    <source>
        <dbReference type="RefSeq" id="XP_072842800.1"/>
    </source>
</evidence>
<dbReference type="RefSeq" id="XP_072842800.1">
    <property type="nucleotide sequence ID" value="XM_072986699.1"/>
</dbReference>
<dbReference type="Pfam" id="PF00027">
    <property type="entry name" value="cNMP_binding"/>
    <property type="match status" value="1"/>
</dbReference>
<dbReference type="InterPro" id="IPR018488">
    <property type="entry name" value="cNMP-bd_CS"/>
</dbReference>